<keyword evidence="8" id="KW-1185">Reference proteome</keyword>
<feature type="transmembrane region" description="Helical" evidence="6">
    <location>
        <begin position="168"/>
        <end position="192"/>
    </location>
</feature>
<feature type="transmembrane region" description="Helical" evidence="6">
    <location>
        <begin position="81"/>
        <end position="98"/>
    </location>
</feature>
<feature type="transmembrane region" description="Helical" evidence="6">
    <location>
        <begin position="107"/>
        <end position="129"/>
    </location>
</feature>
<dbReference type="AlphaFoldDB" id="A0A851TJD8"/>
<accession>A0A851TJD8</accession>
<feature type="transmembrane region" description="Helical" evidence="6">
    <location>
        <begin position="48"/>
        <end position="69"/>
    </location>
</feature>
<evidence type="ECO:0000256" key="4">
    <source>
        <dbReference type="ARBA" id="ARBA00022989"/>
    </source>
</evidence>
<comment type="subcellular location">
    <subcellularLocation>
        <location evidence="1">Membrane</location>
        <topology evidence="1">Multi-pass membrane protein</topology>
    </subcellularLocation>
</comment>
<name>A0A851TJD8_9AVES</name>
<sequence>MAASPTDADSVRIFTEVIPADGQEGPGSGSCPASFHVHHFKRAQPRALGALHIVTGIIRFCCGIFLTLTEHHIPPIAMAKGLLFWLGLLLLVTGSLLVESGKRENVLLVKTCCIFSIGVILSTLVATIFHAMAINTIPPSCEQSWPYQLRDETCFHTEIKTLSDSLNLAFIVFSLLEFCTAVSALTFGCGAFKQRGYGRLVRTA</sequence>
<dbReference type="InterPro" id="IPR030417">
    <property type="entry name" value="MS4A"/>
</dbReference>
<organism evidence="7 8">
    <name type="scientific">Nothocercus nigrocapillus</name>
    <dbReference type="NCBI Taxonomy" id="1977171"/>
    <lineage>
        <taxon>Eukaryota</taxon>
        <taxon>Metazoa</taxon>
        <taxon>Chordata</taxon>
        <taxon>Craniata</taxon>
        <taxon>Vertebrata</taxon>
        <taxon>Euteleostomi</taxon>
        <taxon>Archelosauria</taxon>
        <taxon>Archosauria</taxon>
        <taxon>Dinosauria</taxon>
        <taxon>Saurischia</taxon>
        <taxon>Theropoda</taxon>
        <taxon>Coelurosauria</taxon>
        <taxon>Aves</taxon>
        <taxon>Palaeognathae</taxon>
        <taxon>Tinamiformes</taxon>
        <taxon>Tinamidae</taxon>
        <taxon>Nothocercus</taxon>
    </lineage>
</organism>
<comment type="caution">
    <text evidence="7">The sequence shown here is derived from an EMBL/GenBank/DDBJ whole genome shotgun (WGS) entry which is preliminary data.</text>
</comment>
<dbReference type="InterPro" id="IPR007237">
    <property type="entry name" value="CD20-like"/>
</dbReference>
<gene>
    <name evidence="7" type="primary">Ms4a4d</name>
    <name evidence="7" type="ORF">NOTNIG_R14681</name>
</gene>
<evidence type="ECO:0000313" key="8">
    <source>
        <dbReference type="Proteomes" id="UP000661971"/>
    </source>
</evidence>
<evidence type="ECO:0000256" key="1">
    <source>
        <dbReference type="ARBA" id="ARBA00004141"/>
    </source>
</evidence>
<evidence type="ECO:0000313" key="7">
    <source>
        <dbReference type="EMBL" id="NXD16637.1"/>
    </source>
</evidence>
<dbReference type="PANTHER" id="PTHR23320:SF128">
    <property type="entry name" value="MEMBRANE-SPANNING 4-DOMAINS SUBFAMILY A MEMBER 4A"/>
    <property type="match status" value="1"/>
</dbReference>
<evidence type="ECO:0000256" key="5">
    <source>
        <dbReference type="ARBA" id="ARBA00023136"/>
    </source>
</evidence>
<reference evidence="8" key="1">
    <citation type="submission" date="2023-07" db="EMBL/GenBank/DDBJ databases">
        <title>Bird 10,000 Genomes (B10K) Project - Family phase.</title>
        <authorList>
            <person name="Zhang G."/>
        </authorList>
    </citation>
    <scope>NUCLEOTIDE SEQUENCE [LARGE SCALE GENOMIC DNA]</scope>
</reference>
<dbReference type="EMBL" id="WBNA01000409">
    <property type="protein sequence ID" value="NXD16637.1"/>
    <property type="molecule type" value="Genomic_DNA"/>
</dbReference>
<dbReference type="Pfam" id="PF04103">
    <property type="entry name" value="CD20"/>
    <property type="match status" value="1"/>
</dbReference>
<comment type="similarity">
    <text evidence="2">Belongs to the MS4A family.</text>
</comment>
<dbReference type="GO" id="GO:0016020">
    <property type="term" value="C:membrane"/>
    <property type="evidence" value="ECO:0007669"/>
    <property type="project" value="UniProtKB-SubCell"/>
</dbReference>
<feature type="non-terminal residue" evidence="7">
    <location>
        <position position="1"/>
    </location>
</feature>
<keyword evidence="3 6" id="KW-0812">Transmembrane</keyword>
<dbReference type="PANTHER" id="PTHR23320">
    <property type="entry name" value="MEMBRANE-SPANNING 4-DOMAINS SUBFAMILY A MS4A -RELATED"/>
    <property type="match status" value="1"/>
</dbReference>
<protein>
    <submittedName>
        <fullName evidence="7">M4A4D protein</fullName>
    </submittedName>
</protein>
<keyword evidence="4 6" id="KW-1133">Transmembrane helix</keyword>
<keyword evidence="5 6" id="KW-0472">Membrane</keyword>
<evidence type="ECO:0000256" key="2">
    <source>
        <dbReference type="ARBA" id="ARBA00009565"/>
    </source>
</evidence>
<proteinExistence type="inferred from homology"/>
<feature type="non-terminal residue" evidence="7">
    <location>
        <position position="204"/>
    </location>
</feature>
<evidence type="ECO:0000256" key="6">
    <source>
        <dbReference type="SAM" id="Phobius"/>
    </source>
</evidence>
<evidence type="ECO:0000256" key="3">
    <source>
        <dbReference type="ARBA" id="ARBA00022692"/>
    </source>
</evidence>
<dbReference type="Proteomes" id="UP000661971">
    <property type="component" value="Unassembled WGS sequence"/>
</dbReference>